<gene>
    <name evidence="2" type="ORF">KOY49_03280</name>
</gene>
<evidence type="ECO:0000256" key="1">
    <source>
        <dbReference type="SAM" id="Phobius"/>
    </source>
</evidence>
<dbReference type="EMBL" id="CP076459">
    <property type="protein sequence ID" value="QWQ31193.1"/>
    <property type="molecule type" value="Genomic_DNA"/>
</dbReference>
<keyword evidence="1" id="KW-1133">Transmembrane helix</keyword>
<keyword evidence="1" id="KW-0812">Transmembrane</keyword>
<dbReference type="Proteomes" id="UP000677117">
    <property type="component" value="Chromosome"/>
</dbReference>
<dbReference type="RefSeq" id="WP_376787514.1">
    <property type="nucleotide sequence ID" value="NZ_CP076459.1"/>
</dbReference>
<evidence type="ECO:0000313" key="3">
    <source>
        <dbReference type="Proteomes" id="UP000677117"/>
    </source>
</evidence>
<organism evidence="2 3">
    <name type="scientific">Candidatus Minimicrobia vallesae</name>
    <dbReference type="NCBI Taxonomy" id="2841264"/>
    <lineage>
        <taxon>Bacteria</taxon>
        <taxon>Candidatus Saccharimonadota</taxon>
        <taxon>Candidatus Saccharimonadota incertae sedis</taxon>
        <taxon>Candidatus Minimicrobia</taxon>
    </lineage>
</organism>
<proteinExistence type="predicted"/>
<accession>A0A8F1SA40</accession>
<keyword evidence="3" id="KW-1185">Reference proteome</keyword>
<name>A0A8F1SA40_9BACT</name>
<reference evidence="2" key="1">
    <citation type="submission" date="2021-06" db="EMBL/GenBank/DDBJ databases">
        <title>An adapted protocol for Saccharibacteria cultivation: two new species join this phylum of Candidate Phyla Radiations.</title>
        <authorList>
            <person name="Ibrahim A."/>
            <person name="Maatouk M."/>
            <person name="Raoult D."/>
            <person name="Bittar F."/>
        </authorList>
    </citation>
    <scope>NUCLEOTIDE SEQUENCE</scope>
    <source>
        <strain evidence="2">IHU2</strain>
    </source>
</reference>
<feature type="transmembrane region" description="Helical" evidence="1">
    <location>
        <begin position="46"/>
        <end position="69"/>
    </location>
</feature>
<evidence type="ECO:0000313" key="2">
    <source>
        <dbReference type="EMBL" id="QWQ31193.1"/>
    </source>
</evidence>
<sequence length="84" mass="9484">MRKLKTVLVPFLLGRTIPRCNGGYRTCRLINKRRICLSFDQFTAFSWNIFAMELVGTAVFVFGIAAVLCSAKKSKQLVKLLELA</sequence>
<protein>
    <submittedName>
        <fullName evidence="2">Uncharacterized protein</fullName>
    </submittedName>
</protein>
<keyword evidence="1" id="KW-0472">Membrane</keyword>
<dbReference type="AlphaFoldDB" id="A0A8F1SA40"/>
<dbReference type="KEGG" id="mvl:KOY49_03280"/>